<evidence type="ECO:0000313" key="2">
    <source>
        <dbReference type="Proteomes" id="UP000183015"/>
    </source>
</evidence>
<dbReference type="AlphaFoldDB" id="A0A1H7I107"/>
<dbReference type="RefSeq" id="WP_042443605.1">
    <property type="nucleotide sequence ID" value="NZ_BBPN01000005.1"/>
</dbReference>
<gene>
    <name evidence="1" type="ORF">SAMN05414137_102373</name>
</gene>
<accession>A0A1H7I107</accession>
<sequence>MVDVDGETADGGAEHAVIARFRLAQEGFGGEGERSVVREAQGLLREAIERAGVGEFDGNEFGGGDVVLYAYGPDADALFGVMEATLRGLPLRPAHVVLRYGSAADPSAAEVRVEL</sequence>
<evidence type="ECO:0000313" key="1">
    <source>
        <dbReference type="EMBL" id="SEK54185.1"/>
    </source>
</evidence>
<reference evidence="2" key="1">
    <citation type="submission" date="2016-10" db="EMBL/GenBank/DDBJ databases">
        <authorList>
            <person name="Varghese N."/>
        </authorList>
    </citation>
    <scope>NUCLEOTIDE SEQUENCE [LARGE SCALE GENOMIC DNA]</scope>
    <source>
        <strain evidence="2">DSM 45096 / BCRC 16803 / CGMCC 4.1857 / CIP 109030 / JCM 12277 / KCTC 19219 / NBRC 100920 / 33214</strain>
    </source>
</reference>
<dbReference type="EMBL" id="FOAZ01000002">
    <property type="protein sequence ID" value="SEK54185.1"/>
    <property type="molecule type" value="Genomic_DNA"/>
</dbReference>
<dbReference type="OrthoDB" id="678788at2"/>
<protein>
    <submittedName>
        <fullName evidence="1">Uncharacterized protein</fullName>
    </submittedName>
</protein>
<organism evidence="1 2">
    <name type="scientific">Streptacidiphilus jiangxiensis</name>
    <dbReference type="NCBI Taxonomy" id="235985"/>
    <lineage>
        <taxon>Bacteria</taxon>
        <taxon>Bacillati</taxon>
        <taxon>Actinomycetota</taxon>
        <taxon>Actinomycetes</taxon>
        <taxon>Kitasatosporales</taxon>
        <taxon>Streptomycetaceae</taxon>
        <taxon>Streptacidiphilus</taxon>
    </lineage>
</organism>
<keyword evidence="2" id="KW-1185">Reference proteome</keyword>
<dbReference type="Proteomes" id="UP000183015">
    <property type="component" value="Unassembled WGS sequence"/>
</dbReference>
<proteinExistence type="predicted"/>
<dbReference type="STRING" id="235985.SAMN05414137_102373"/>
<name>A0A1H7I107_STRJI</name>